<gene>
    <name evidence="1" type="ORF">F443_09621</name>
</gene>
<dbReference type="EMBL" id="ANIZ01001648">
    <property type="protein sequence ID" value="ETI45932.1"/>
    <property type="molecule type" value="Genomic_DNA"/>
</dbReference>
<evidence type="ECO:0000313" key="1">
    <source>
        <dbReference type="EMBL" id="ETI45932.1"/>
    </source>
</evidence>
<organism evidence="1 2">
    <name type="scientific">Phytophthora nicotianae P1569</name>
    <dbReference type="NCBI Taxonomy" id="1317065"/>
    <lineage>
        <taxon>Eukaryota</taxon>
        <taxon>Sar</taxon>
        <taxon>Stramenopiles</taxon>
        <taxon>Oomycota</taxon>
        <taxon>Peronosporomycetes</taxon>
        <taxon>Peronosporales</taxon>
        <taxon>Peronosporaceae</taxon>
        <taxon>Phytophthora</taxon>
    </lineage>
</organism>
<protein>
    <submittedName>
        <fullName evidence="1">Uncharacterized protein</fullName>
    </submittedName>
</protein>
<feature type="non-terminal residue" evidence="1">
    <location>
        <position position="193"/>
    </location>
</feature>
<name>V9F6G7_PHYNI</name>
<keyword evidence="2" id="KW-1185">Reference proteome</keyword>
<proteinExistence type="predicted"/>
<reference evidence="1 2" key="1">
    <citation type="submission" date="2013-11" db="EMBL/GenBank/DDBJ databases">
        <title>The Genome Sequence of Phytophthora parasitica P1569.</title>
        <authorList>
            <consortium name="The Broad Institute Genomics Platform"/>
            <person name="Russ C."/>
            <person name="Tyler B."/>
            <person name="Panabieres F."/>
            <person name="Shan W."/>
            <person name="Tripathy S."/>
            <person name="Grunwald N."/>
            <person name="Machado M."/>
            <person name="Johnson C.S."/>
            <person name="Arredondo F."/>
            <person name="Hong C."/>
            <person name="Coffey M."/>
            <person name="Young S.K."/>
            <person name="Zeng Q."/>
            <person name="Gargeya S."/>
            <person name="Fitzgerald M."/>
            <person name="Abouelleil A."/>
            <person name="Alvarado L."/>
            <person name="Chapman S.B."/>
            <person name="Gainer-Dewar J."/>
            <person name="Goldberg J."/>
            <person name="Griggs A."/>
            <person name="Gujja S."/>
            <person name="Hansen M."/>
            <person name="Howarth C."/>
            <person name="Imamovic A."/>
            <person name="Ireland A."/>
            <person name="Larimer J."/>
            <person name="McCowan C."/>
            <person name="Murphy C."/>
            <person name="Pearson M."/>
            <person name="Poon T.W."/>
            <person name="Priest M."/>
            <person name="Roberts A."/>
            <person name="Saif S."/>
            <person name="Shea T."/>
            <person name="Sykes S."/>
            <person name="Wortman J."/>
            <person name="Nusbaum C."/>
            <person name="Birren B."/>
        </authorList>
    </citation>
    <scope>NUCLEOTIDE SEQUENCE [LARGE SCALE GENOMIC DNA]</scope>
    <source>
        <strain evidence="1 2">P1569</strain>
    </source>
</reference>
<comment type="caution">
    <text evidence="1">The sequence shown here is derived from an EMBL/GenBank/DDBJ whole genome shotgun (WGS) entry which is preliminary data.</text>
</comment>
<sequence length="193" mass="22072">MSKALESELTTYFKGLKHTLAKEASNGTGRIKTGKDPLMFDLYIFLCKKMLLLPGKDMAFSHAYMVIAWNLMCRSSNAFGIRHSHMEWRGDALQIYFAHMKNDQGGERPRDPRHIYADPMEPSICPIVALGLYWATTVFDDSDLLFLETIIKAPRPRSNRAWDPFNEEGIGHILLIWFYGMPISYGSSFEGRV</sequence>
<dbReference type="Proteomes" id="UP000018721">
    <property type="component" value="Unassembled WGS sequence"/>
</dbReference>
<dbReference type="AlphaFoldDB" id="V9F6G7"/>
<evidence type="ECO:0000313" key="2">
    <source>
        <dbReference type="Proteomes" id="UP000018721"/>
    </source>
</evidence>
<dbReference type="HOGENOM" id="CLU_1412263_0_0_1"/>
<accession>V9F6G7</accession>